<sequence length="448" mass="48942">MDPFSIITGSFGLASAIAKVSVIIVEFTRDARDASTDLDALSAELQALSNILNPLARSISGSAAAAAAPPTLIAQVNTTLGGCNTVIEQIEENIQKYRRNQIFSGAGWAMFGQADTNKLRTSLQYYSTALSLGMHAITVSVGQSVKEDTTAIREDAAATRLNTEEILARVNDLRRAAHGTPANISRGRVEQWIEDMAVLSSYAESTYQGTVLAPTEAGAFSNPSFGHGEEREDTTRARQPEYKPFAPSPRERHPVFSSQPGVAAKVDGRPAPEEVIPMPQLPRGQTPMLKSSGSLVQHPKRNLHTPGQPYQANAEMDLNRVIKSMSRNPLYQDKTFNVFTSLTQPLPDIRVDAEREPVSSRLSYASSNEHMTAPDVLRRKSGFSSFMTSLVGSSKKPLISAPHDAVHVTHVDWDSETKQFTGLPKEWQKLIGEAEHLLGVKRPDKWQV</sequence>
<dbReference type="Gene3D" id="3.90.810.10">
    <property type="entry name" value="CRIB domain"/>
    <property type="match status" value="1"/>
</dbReference>
<accession>A0AAV9GE25</accession>
<dbReference type="GO" id="GO:0004674">
    <property type="term" value="F:protein serine/threonine kinase activity"/>
    <property type="evidence" value="ECO:0007669"/>
    <property type="project" value="UniProtKB-KW"/>
</dbReference>
<dbReference type="InterPro" id="IPR033923">
    <property type="entry name" value="PAK_BD"/>
</dbReference>
<organism evidence="9 10">
    <name type="scientific">Podospora aff. communis PSN243</name>
    <dbReference type="NCBI Taxonomy" id="3040156"/>
    <lineage>
        <taxon>Eukaryota</taxon>
        <taxon>Fungi</taxon>
        <taxon>Dikarya</taxon>
        <taxon>Ascomycota</taxon>
        <taxon>Pezizomycotina</taxon>
        <taxon>Sordariomycetes</taxon>
        <taxon>Sordariomycetidae</taxon>
        <taxon>Sordariales</taxon>
        <taxon>Podosporaceae</taxon>
        <taxon>Podospora</taxon>
    </lineage>
</organism>
<dbReference type="GO" id="GO:0005524">
    <property type="term" value="F:ATP binding"/>
    <property type="evidence" value="ECO:0007669"/>
    <property type="project" value="UniProtKB-KW"/>
</dbReference>
<dbReference type="InterPro" id="IPR031348">
    <property type="entry name" value="PigL_N"/>
</dbReference>
<keyword evidence="10" id="KW-1185">Reference proteome</keyword>
<dbReference type="EMBL" id="MU865963">
    <property type="protein sequence ID" value="KAK4445685.1"/>
    <property type="molecule type" value="Genomic_DNA"/>
</dbReference>
<evidence type="ECO:0000259" key="8">
    <source>
        <dbReference type="SMART" id="SM00285"/>
    </source>
</evidence>
<evidence type="ECO:0000256" key="7">
    <source>
        <dbReference type="SAM" id="MobiDB-lite"/>
    </source>
</evidence>
<dbReference type="Pfam" id="PF00786">
    <property type="entry name" value="PBD"/>
    <property type="match status" value="1"/>
</dbReference>
<reference evidence="9" key="2">
    <citation type="submission" date="2023-05" db="EMBL/GenBank/DDBJ databases">
        <authorList>
            <consortium name="Lawrence Berkeley National Laboratory"/>
            <person name="Steindorff A."/>
            <person name="Hensen N."/>
            <person name="Bonometti L."/>
            <person name="Westerberg I."/>
            <person name="Brannstrom I.O."/>
            <person name="Guillou S."/>
            <person name="Cros-Aarteil S."/>
            <person name="Calhoun S."/>
            <person name="Haridas S."/>
            <person name="Kuo A."/>
            <person name="Mondo S."/>
            <person name="Pangilinan J."/>
            <person name="Riley R."/>
            <person name="Labutti K."/>
            <person name="Andreopoulos B."/>
            <person name="Lipzen A."/>
            <person name="Chen C."/>
            <person name="Yanf M."/>
            <person name="Daum C."/>
            <person name="Ng V."/>
            <person name="Clum A."/>
            <person name="Ohm R."/>
            <person name="Martin F."/>
            <person name="Silar P."/>
            <person name="Natvig D."/>
            <person name="Lalanne C."/>
            <person name="Gautier V."/>
            <person name="Ament-Velasquez S.L."/>
            <person name="Kruys A."/>
            <person name="Hutchinson M.I."/>
            <person name="Powell A.J."/>
            <person name="Barry K."/>
            <person name="Miller A.N."/>
            <person name="Grigoriev I.V."/>
            <person name="Debuchy R."/>
            <person name="Gladieux P."/>
            <person name="Thoren M.H."/>
            <person name="Johannesson H."/>
        </authorList>
    </citation>
    <scope>NUCLEOTIDE SEQUENCE</scope>
    <source>
        <strain evidence="9">PSN243</strain>
    </source>
</reference>
<evidence type="ECO:0000256" key="6">
    <source>
        <dbReference type="ARBA" id="ARBA00022840"/>
    </source>
</evidence>
<evidence type="ECO:0000256" key="5">
    <source>
        <dbReference type="ARBA" id="ARBA00022777"/>
    </source>
</evidence>
<evidence type="ECO:0000313" key="9">
    <source>
        <dbReference type="EMBL" id="KAK4445685.1"/>
    </source>
</evidence>
<feature type="domain" description="CRIB" evidence="8">
    <location>
        <begin position="399"/>
        <end position="434"/>
    </location>
</feature>
<dbReference type="InterPro" id="IPR036936">
    <property type="entry name" value="CRIB_dom_sf"/>
</dbReference>
<keyword evidence="6" id="KW-0067">ATP-binding</keyword>
<keyword evidence="3" id="KW-0808">Transferase</keyword>
<evidence type="ECO:0000256" key="3">
    <source>
        <dbReference type="ARBA" id="ARBA00022679"/>
    </source>
</evidence>
<name>A0AAV9GE25_9PEZI</name>
<dbReference type="AlphaFoldDB" id="A0AAV9GE25"/>
<dbReference type="Proteomes" id="UP001321760">
    <property type="component" value="Unassembled WGS sequence"/>
</dbReference>
<gene>
    <name evidence="9" type="ORF">QBC34DRAFT_162536</name>
</gene>
<feature type="region of interest" description="Disordered" evidence="7">
    <location>
        <begin position="218"/>
        <end position="237"/>
    </location>
</feature>
<reference evidence="9" key="1">
    <citation type="journal article" date="2023" name="Mol. Phylogenet. Evol.">
        <title>Genome-scale phylogeny and comparative genomics of the fungal order Sordariales.</title>
        <authorList>
            <person name="Hensen N."/>
            <person name="Bonometti L."/>
            <person name="Westerberg I."/>
            <person name="Brannstrom I.O."/>
            <person name="Guillou S."/>
            <person name="Cros-Aarteil S."/>
            <person name="Calhoun S."/>
            <person name="Haridas S."/>
            <person name="Kuo A."/>
            <person name="Mondo S."/>
            <person name="Pangilinan J."/>
            <person name="Riley R."/>
            <person name="LaButti K."/>
            <person name="Andreopoulos B."/>
            <person name="Lipzen A."/>
            <person name="Chen C."/>
            <person name="Yan M."/>
            <person name="Daum C."/>
            <person name="Ng V."/>
            <person name="Clum A."/>
            <person name="Steindorff A."/>
            <person name="Ohm R.A."/>
            <person name="Martin F."/>
            <person name="Silar P."/>
            <person name="Natvig D.O."/>
            <person name="Lalanne C."/>
            <person name="Gautier V."/>
            <person name="Ament-Velasquez S.L."/>
            <person name="Kruys A."/>
            <person name="Hutchinson M.I."/>
            <person name="Powell A.J."/>
            <person name="Barry K."/>
            <person name="Miller A.N."/>
            <person name="Grigoriev I.V."/>
            <person name="Debuchy R."/>
            <person name="Gladieux P."/>
            <person name="Hiltunen Thoren M."/>
            <person name="Johannesson H."/>
        </authorList>
    </citation>
    <scope>NUCLEOTIDE SEQUENCE</scope>
    <source>
        <strain evidence="9">PSN243</strain>
    </source>
</reference>
<dbReference type="SMART" id="SM00285">
    <property type="entry name" value="PBD"/>
    <property type="match status" value="1"/>
</dbReference>
<evidence type="ECO:0000256" key="2">
    <source>
        <dbReference type="ARBA" id="ARBA00022527"/>
    </source>
</evidence>
<evidence type="ECO:0000256" key="1">
    <source>
        <dbReference type="ARBA" id="ARBA00012513"/>
    </source>
</evidence>
<keyword evidence="4" id="KW-0547">Nucleotide-binding</keyword>
<comment type="caution">
    <text evidence="9">The sequence shown here is derived from an EMBL/GenBank/DDBJ whole genome shotgun (WGS) entry which is preliminary data.</text>
</comment>
<dbReference type="CDD" id="cd01093">
    <property type="entry name" value="CRIB_PAK_like"/>
    <property type="match status" value="1"/>
</dbReference>
<evidence type="ECO:0000313" key="10">
    <source>
        <dbReference type="Proteomes" id="UP001321760"/>
    </source>
</evidence>
<protein>
    <recommendedName>
        <fullName evidence="1">non-specific serine/threonine protein kinase</fullName>
        <ecNumber evidence="1">2.7.11.1</ecNumber>
    </recommendedName>
</protein>
<dbReference type="InterPro" id="IPR000095">
    <property type="entry name" value="CRIB_dom"/>
</dbReference>
<keyword evidence="2" id="KW-0723">Serine/threonine-protein kinase</keyword>
<dbReference type="Pfam" id="PF17111">
    <property type="entry name" value="PigL_N"/>
    <property type="match status" value="1"/>
</dbReference>
<feature type="compositionally biased region" description="Basic and acidic residues" evidence="7">
    <location>
        <begin position="227"/>
        <end position="237"/>
    </location>
</feature>
<keyword evidence="5" id="KW-0418">Kinase</keyword>
<proteinExistence type="predicted"/>
<dbReference type="EC" id="2.7.11.1" evidence="1"/>
<feature type="region of interest" description="Disordered" evidence="7">
    <location>
        <begin position="244"/>
        <end position="310"/>
    </location>
</feature>
<evidence type="ECO:0000256" key="4">
    <source>
        <dbReference type="ARBA" id="ARBA00022741"/>
    </source>
</evidence>